<accession>A0A4Q1S952</accession>
<dbReference type="Pfam" id="PF12543">
    <property type="entry name" value="DUF3738"/>
    <property type="match status" value="1"/>
</dbReference>
<feature type="signal peptide" evidence="1">
    <location>
        <begin position="1"/>
        <end position="25"/>
    </location>
</feature>
<dbReference type="RefSeq" id="WP_129209962.1">
    <property type="nucleotide sequence ID" value="NZ_BMGU01000002.1"/>
</dbReference>
<feature type="chain" id="PRO_5020486588" evidence="1">
    <location>
        <begin position="26"/>
        <end position="276"/>
    </location>
</feature>
<evidence type="ECO:0000256" key="1">
    <source>
        <dbReference type="SAM" id="SignalP"/>
    </source>
</evidence>
<dbReference type="AlphaFoldDB" id="A0A4Q1S952"/>
<dbReference type="NCBIfam" id="TIGR03435">
    <property type="entry name" value="Soli_TIGR03435"/>
    <property type="match status" value="1"/>
</dbReference>
<organism evidence="2 3">
    <name type="scientific">Silvibacterium dinghuense</name>
    <dbReference type="NCBI Taxonomy" id="1560006"/>
    <lineage>
        <taxon>Bacteria</taxon>
        <taxon>Pseudomonadati</taxon>
        <taxon>Acidobacteriota</taxon>
        <taxon>Terriglobia</taxon>
        <taxon>Terriglobales</taxon>
        <taxon>Acidobacteriaceae</taxon>
        <taxon>Silvibacterium</taxon>
    </lineage>
</organism>
<dbReference type="Proteomes" id="UP000290253">
    <property type="component" value="Unassembled WGS sequence"/>
</dbReference>
<comment type="caution">
    <text evidence="2">The sequence shown here is derived from an EMBL/GenBank/DDBJ whole genome shotgun (WGS) entry which is preliminary data.</text>
</comment>
<gene>
    <name evidence="2" type="ORF">ESZ00_18930</name>
</gene>
<evidence type="ECO:0000313" key="3">
    <source>
        <dbReference type="Proteomes" id="UP000290253"/>
    </source>
</evidence>
<dbReference type="EMBL" id="SDMK01000005">
    <property type="protein sequence ID" value="RXS93419.1"/>
    <property type="molecule type" value="Genomic_DNA"/>
</dbReference>
<name>A0A4Q1S952_9BACT</name>
<dbReference type="InterPro" id="IPR017801">
    <property type="entry name" value="DUF3738"/>
</dbReference>
<keyword evidence="1" id="KW-0732">Signal</keyword>
<evidence type="ECO:0000313" key="2">
    <source>
        <dbReference type="EMBL" id="RXS93419.1"/>
    </source>
</evidence>
<keyword evidence="3" id="KW-1185">Reference proteome</keyword>
<proteinExistence type="predicted"/>
<sequence>MERVRIRISAVLLLLCLAGKGHGQAASPQGMSLRYETVSIRENSDANARTGMLENAPDMTALRMSLHDLVAYACQVRSELVFGGPAWSNSRHFDISAKVAASDTPELQKMKWRERGPLILPALTERFALKIHHETRTLPVYDLVVSPKGNKLKPTTIEKGDDTFKLNGGLVPSGSMVFYADYIRGIGVDMPTLARILSGQVDRVIVDHTGLTGVFNFAINTAEDPGNDAPSMERTSERPEQAIAIALHDQAGLELKPAREAVDVVVIDSATPPTPD</sequence>
<protein>
    <submittedName>
        <fullName evidence="2">TIGR03435 family protein</fullName>
    </submittedName>
</protein>
<dbReference type="OrthoDB" id="108420at2"/>
<reference evidence="2 3" key="1">
    <citation type="journal article" date="2016" name="Int. J. Syst. Evol. Microbiol.">
        <title>Acidipila dinghuensis sp. nov., an acidobacterium isolated from forest soil.</title>
        <authorList>
            <person name="Jiang Y.W."/>
            <person name="Wang J."/>
            <person name="Chen M.H."/>
            <person name="Lv Y.Y."/>
            <person name="Qiu L.H."/>
        </authorList>
    </citation>
    <scope>NUCLEOTIDE SEQUENCE [LARGE SCALE GENOMIC DNA]</scope>
    <source>
        <strain evidence="2 3">DHOF10</strain>
    </source>
</reference>